<feature type="transmembrane region" description="Helical" evidence="1">
    <location>
        <begin position="107"/>
        <end position="131"/>
    </location>
</feature>
<feature type="transmembrane region" description="Helical" evidence="1">
    <location>
        <begin position="64"/>
        <end position="87"/>
    </location>
</feature>
<evidence type="ECO:0000313" key="2">
    <source>
        <dbReference type="EMBL" id="PTB96706.1"/>
    </source>
</evidence>
<feature type="transmembrane region" description="Helical" evidence="1">
    <location>
        <begin position="20"/>
        <end position="44"/>
    </location>
</feature>
<sequence length="169" mass="19379">MVKYSINTLILRQIDFMERIARAFLAFTGFGYVVLLFYAYAYFADETVVRLNLDSEVYKFSNNTLFYTGLVIPAVIIIVCYSLGNLIKKQSVSSNSYFKNEKAQRSLYSWSVSLAGAFNLFFSALLTAIIFTNNQEGFQQNGYIPLLVGSLVIILFWIIWLPLILRKNK</sequence>
<feature type="transmembrane region" description="Helical" evidence="1">
    <location>
        <begin position="143"/>
        <end position="165"/>
    </location>
</feature>
<gene>
    <name evidence="2" type="ORF">C9994_06165</name>
</gene>
<proteinExistence type="predicted"/>
<organism evidence="2 3">
    <name type="scientific">Marivirga lumbricoides</name>
    <dbReference type="NCBI Taxonomy" id="1046115"/>
    <lineage>
        <taxon>Bacteria</taxon>
        <taxon>Pseudomonadati</taxon>
        <taxon>Bacteroidota</taxon>
        <taxon>Cytophagia</taxon>
        <taxon>Cytophagales</taxon>
        <taxon>Marivirgaceae</taxon>
        <taxon>Marivirga</taxon>
    </lineage>
</organism>
<keyword evidence="1" id="KW-1133">Transmembrane helix</keyword>
<accession>A0A2T4DSH4</accession>
<dbReference type="Proteomes" id="UP000240608">
    <property type="component" value="Unassembled WGS sequence"/>
</dbReference>
<reference evidence="2 3" key="1">
    <citation type="submission" date="2018-03" db="EMBL/GenBank/DDBJ databases">
        <title>Cross-interface Injection: A General Nanoliter Liquid Handling Method Applied to Single Cells Genome Amplification Automated Nanoliter Liquid Handling Applied to Single Cell Multiple Displacement Amplification.</title>
        <authorList>
            <person name="Yun J."/>
            <person name="Xu P."/>
            <person name="Xu J."/>
            <person name="Dai X."/>
            <person name="Wang Y."/>
            <person name="Zheng X."/>
            <person name="Cao C."/>
            <person name="Yi Q."/>
            <person name="Zhu Y."/>
            <person name="Wang L."/>
            <person name="Dong Z."/>
            <person name="Huang Y."/>
            <person name="Huang L."/>
            <person name="Du W."/>
        </authorList>
    </citation>
    <scope>NUCLEOTIDE SEQUENCE [LARGE SCALE GENOMIC DNA]</scope>
    <source>
        <strain evidence="2 3">Z-D1-2</strain>
    </source>
</reference>
<dbReference type="AlphaFoldDB" id="A0A2T4DSH4"/>
<keyword evidence="1" id="KW-0472">Membrane</keyword>
<evidence type="ECO:0000313" key="3">
    <source>
        <dbReference type="Proteomes" id="UP000240608"/>
    </source>
</evidence>
<dbReference type="EMBL" id="PYVU01000039">
    <property type="protein sequence ID" value="PTB96706.1"/>
    <property type="molecule type" value="Genomic_DNA"/>
</dbReference>
<comment type="caution">
    <text evidence="2">The sequence shown here is derived from an EMBL/GenBank/DDBJ whole genome shotgun (WGS) entry which is preliminary data.</text>
</comment>
<keyword evidence="1" id="KW-0812">Transmembrane</keyword>
<evidence type="ECO:0000256" key="1">
    <source>
        <dbReference type="SAM" id="Phobius"/>
    </source>
</evidence>
<protein>
    <submittedName>
        <fullName evidence="2">Uncharacterized protein</fullName>
    </submittedName>
</protein>
<name>A0A2T4DSH4_9BACT</name>